<dbReference type="AlphaFoldDB" id="A0A8J5SN00"/>
<feature type="coiled-coil region" evidence="1">
    <location>
        <begin position="91"/>
        <end position="150"/>
    </location>
</feature>
<evidence type="ECO:0000313" key="3">
    <source>
        <dbReference type="Proteomes" id="UP000729402"/>
    </source>
</evidence>
<dbReference type="Proteomes" id="UP000729402">
    <property type="component" value="Unassembled WGS sequence"/>
</dbReference>
<dbReference type="OrthoDB" id="649641at2759"/>
<protein>
    <submittedName>
        <fullName evidence="2">Uncharacterized protein</fullName>
    </submittedName>
</protein>
<proteinExistence type="predicted"/>
<comment type="caution">
    <text evidence="2">The sequence shown here is derived from an EMBL/GenBank/DDBJ whole genome shotgun (WGS) entry which is preliminary data.</text>
</comment>
<organism evidence="2 3">
    <name type="scientific">Zizania palustris</name>
    <name type="common">Northern wild rice</name>
    <dbReference type="NCBI Taxonomy" id="103762"/>
    <lineage>
        <taxon>Eukaryota</taxon>
        <taxon>Viridiplantae</taxon>
        <taxon>Streptophyta</taxon>
        <taxon>Embryophyta</taxon>
        <taxon>Tracheophyta</taxon>
        <taxon>Spermatophyta</taxon>
        <taxon>Magnoliopsida</taxon>
        <taxon>Liliopsida</taxon>
        <taxon>Poales</taxon>
        <taxon>Poaceae</taxon>
        <taxon>BOP clade</taxon>
        <taxon>Oryzoideae</taxon>
        <taxon>Oryzeae</taxon>
        <taxon>Zizaniinae</taxon>
        <taxon>Zizania</taxon>
    </lineage>
</organism>
<accession>A0A8J5SN00</accession>
<name>A0A8J5SN00_ZIZPA</name>
<keyword evidence="3" id="KW-1185">Reference proteome</keyword>
<evidence type="ECO:0000256" key="1">
    <source>
        <dbReference type="SAM" id="Coils"/>
    </source>
</evidence>
<dbReference type="EMBL" id="JAAALK010000287">
    <property type="protein sequence ID" value="KAG8058104.1"/>
    <property type="molecule type" value="Genomic_DNA"/>
</dbReference>
<gene>
    <name evidence="2" type="ORF">GUJ93_ZPchr0002g25486</name>
</gene>
<evidence type="ECO:0000313" key="2">
    <source>
        <dbReference type="EMBL" id="KAG8058104.1"/>
    </source>
</evidence>
<sequence>MDSRGGGGGGNRNRTDLLAAGRQKLQQFRKKKGEEGSCSVAEIEGMTGIKSGNQNCSIVQKHLSADDHIKSVVNQLVAAIKFTQNSNEGNTKELKATALELKQELQEKHIQISTISAELASQLREAECSAKQLSVELETARMEVHNLEKQLKYCLIRITL</sequence>
<keyword evidence="1" id="KW-0175">Coiled coil</keyword>
<reference evidence="2" key="2">
    <citation type="submission" date="2021-02" db="EMBL/GenBank/DDBJ databases">
        <authorList>
            <person name="Kimball J.A."/>
            <person name="Haas M.W."/>
            <person name="Macchietto M."/>
            <person name="Kono T."/>
            <person name="Duquette J."/>
            <person name="Shao M."/>
        </authorList>
    </citation>
    <scope>NUCLEOTIDE SEQUENCE</scope>
    <source>
        <tissue evidence="2">Fresh leaf tissue</tissue>
    </source>
</reference>
<reference evidence="2" key="1">
    <citation type="journal article" date="2021" name="bioRxiv">
        <title>Whole Genome Assembly and Annotation of Northern Wild Rice, Zizania palustris L., Supports a Whole Genome Duplication in the Zizania Genus.</title>
        <authorList>
            <person name="Haas M."/>
            <person name="Kono T."/>
            <person name="Macchietto M."/>
            <person name="Millas R."/>
            <person name="McGilp L."/>
            <person name="Shao M."/>
            <person name="Duquette J."/>
            <person name="Hirsch C.N."/>
            <person name="Kimball J."/>
        </authorList>
    </citation>
    <scope>NUCLEOTIDE SEQUENCE</scope>
    <source>
        <tissue evidence="2">Fresh leaf tissue</tissue>
    </source>
</reference>